<evidence type="ECO:0000313" key="4">
    <source>
        <dbReference type="Proteomes" id="UP001500301"/>
    </source>
</evidence>
<dbReference type="InterPro" id="IPR017941">
    <property type="entry name" value="Rieske_2Fe-2S"/>
</dbReference>
<name>A0ABP6V853_9ACTN</name>
<dbReference type="PANTHER" id="PTHR43756:SF5">
    <property type="entry name" value="CHOLINE MONOOXYGENASE, CHLOROPLASTIC"/>
    <property type="match status" value="1"/>
</dbReference>
<dbReference type="PROSITE" id="PS51296">
    <property type="entry name" value="RIESKE"/>
    <property type="match status" value="1"/>
</dbReference>
<dbReference type="CDD" id="cd03469">
    <property type="entry name" value="Rieske_RO_Alpha_N"/>
    <property type="match status" value="1"/>
</dbReference>
<sequence length="396" mass="45104">MDDVTRDAAVDREARIRRALDHLRNDTTDQFEKVEAFEAFEFTDPDRAARERDLVFGAVPTIVAHGSEIAKPYEFKTLRLPRNNVIIVRQKDGSVKALVNLCRHRGALLETDSCGKRRLFSCPYHRWSYDIDGSLRAITRDNTVGDIDPAQAGLVELPCEERHGFVWVVDRAGAAIDVAGWLGPEMDEILAGYHLDGLHCVKAGVYHEDANWKILQDAFLDGYHIQYAHPNTAAKYIHTNVMAFEDFGSHCRFIAPRKSIDRWLEEDPGERSLVDDVTETHFLGPNSTLLKQPDHFQLLTFWPDPAAPEKGVMEMRLLVPSAEAAGMTQERWDYLWDKNWKILEAVLINEDFPVLRDSQWGMRSRDAAPMVLGRNEVANQVFRRLLDRLLSVADPS</sequence>
<dbReference type="Pfam" id="PF00355">
    <property type="entry name" value="Rieske"/>
    <property type="match status" value="1"/>
</dbReference>
<keyword evidence="3" id="KW-0560">Oxidoreductase</keyword>
<comment type="caution">
    <text evidence="3">The sequence shown here is derived from an EMBL/GenBank/DDBJ whole genome shotgun (WGS) entry which is preliminary data.</text>
</comment>
<dbReference type="Pfam" id="PF00848">
    <property type="entry name" value="Ring_hydroxyl_A"/>
    <property type="match status" value="1"/>
</dbReference>
<protein>
    <submittedName>
        <fullName evidence="3">Aromatic ring-hydroxylating dioxygenase subunit alpha</fullName>
    </submittedName>
</protein>
<keyword evidence="4" id="KW-1185">Reference proteome</keyword>
<dbReference type="InterPro" id="IPR015879">
    <property type="entry name" value="Ring_hydroxy_dOase_asu_C_dom"/>
</dbReference>
<evidence type="ECO:0000313" key="3">
    <source>
        <dbReference type="EMBL" id="GAA3528059.1"/>
    </source>
</evidence>
<reference evidence="4" key="1">
    <citation type="journal article" date="2019" name="Int. J. Syst. Evol. Microbiol.">
        <title>The Global Catalogue of Microorganisms (GCM) 10K type strain sequencing project: providing services to taxonomists for standard genome sequencing and annotation.</title>
        <authorList>
            <consortium name="The Broad Institute Genomics Platform"/>
            <consortium name="The Broad Institute Genome Sequencing Center for Infectious Disease"/>
            <person name="Wu L."/>
            <person name="Ma J."/>
        </authorList>
    </citation>
    <scope>NUCLEOTIDE SEQUENCE [LARGE SCALE GENOMIC DNA]</scope>
    <source>
        <strain evidence="4">JCM 17460</strain>
    </source>
</reference>
<proteinExistence type="predicted"/>
<accession>A0ABP6V853</accession>
<evidence type="ECO:0000256" key="1">
    <source>
        <dbReference type="ARBA" id="ARBA00001962"/>
    </source>
</evidence>
<comment type="cofactor">
    <cofactor evidence="1">
        <name>Fe cation</name>
        <dbReference type="ChEBI" id="CHEBI:24875"/>
    </cofactor>
</comment>
<evidence type="ECO:0000259" key="2">
    <source>
        <dbReference type="PROSITE" id="PS51296"/>
    </source>
</evidence>
<feature type="domain" description="Rieske" evidence="2">
    <location>
        <begin position="62"/>
        <end position="168"/>
    </location>
</feature>
<dbReference type="PANTHER" id="PTHR43756">
    <property type="entry name" value="CHOLINE MONOOXYGENASE, CHLOROPLASTIC"/>
    <property type="match status" value="1"/>
</dbReference>
<organism evidence="3 4">
    <name type="scientific">Nocardioides daeguensis</name>
    <dbReference type="NCBI Taxonomy" id="908359"/>
    <lineage>
        <taxon>Bacteria</taxon>
        <taxon>Bacillati</taxon>
        <taxon>Actinomycetota</taxon>
        <taxon>Actinomycetes</taxon>
        <taxon>Propionibacteriales</taxon>
        <taxon>Nocardioidaceae</taxon>
        <taxon>Nocardioides</taxon>
    </lineage>
</organism>
<dbReference type="GO" id="GO:0051213">
    <property type="term" value="F:dioxygenase activity"/>
    <property type="evidence" value="ECO:0007669"/>
    <property type="project" value="UniProtKB-KW"/>
</dbReference>
<dbReference type="Proteomes" id="UP001500301">
    <property type="component" value="Unassembled WGS sequence"/>
</dbReference>
<dbReference type="EMBL" id="BAABBB010000009">
    <property type="protein sequence ID" value="GAA3528059.1"/>
    <property type="molecule type" value="Genomic_DNA"/>
</dbReference>
<dbReference type="InterPro" id="IPR001663">
    <property type="entry name" value="Rng_hydr_dOase-A"/>
</dbReference>
<gene>
    <name evidence="3" type="ORF">GCM10022263_15850</name>
</gene>
<keyword evidence="3" id="KW-0223">Dioxygenase</keyword>
<dbReference type="RefSeq" id="WP_218233316.1">
    <property type="nucleotide sequence ID" value="NZ_BAABBB010000009.1"/>
</dbReference>